<dbReference type="AlphaFoldDB" id="A0A1W1HI81"/>
<proteinExistence type="predicted"/>
<dbReference type="STRING" id="1246637.MTBBW1_60050"/>
<name>A0A1W1HI81_9BACT</name>
<dbReference type="Proteomes" id="UP000191931">
    <property type="component" value="Unassembled WGS sequence"/>
</dbReference>
<gene>
    <name evidence="1" type="ORF">MTBBW1_60050</name>
</gene>
<protein>
    <submittedName>
        <fullName evidence="1">Uncharacterized protein</fullName>
    </submittedName>
</protein>
<keyword evidence="2" id="KW-1185">Reference proteome</keyword>
<dbReference type="OrthoDB" id="5421935at2"/>
<evidence type="ECO:0000313" key="1">
    <source>
        <dbReference type="EMBL" id="SLM32150.1"/>
    </source>
</evidence>
<dbReference type="RefSeq" id="WP_080798001.1">
    <property type="nucleotide sequence ID" value="NZ_LT828540.1"/>
</dbReference>
<accession>A0A1W1HI81</accession>
<evidence type="ECO:0000313" key="2">
    <source>
        <dbReference type="Proteomes" id="UP000191931"/>
    </source>
</evidence>
<dbReference type="EMBL" id="FWEV01000303">
    <property type="protein sequence ID" value="SLM32150.1"/>
    <property type="molecule type" value="Genomic_DNA"/>
</dbReference>
<sequence length="156" mass="18386">MDREQLVKTAQKIQPATQEALQEWQNKRELLVSELNMRMQAREDILQMTGKENIAMMLDNHSNHARYVETILAFPDAENLVETVLWVYTTYRSHGFNASYWPAQLNNWVEVMKNHLSQKTFDEIYPLYHWFIVNQAAFVNLTNESVQRSNKSLPIV</sequence>
<reference evidence="1 2" key="1">
    <citation type="submission" date="2017-03" db="EMBL/GenBank/DDBJ databases">
        <authorList>
            <person name="Afonso C.L."/>
            <person name="Miller P.J."/>
            <person name="Scott M.A."/>
            <person name="Spackman E."/>
            <person name="Goraichik I."/>
            <person name="Dimitrov K.M."/>
            <person name="Suarez D.L."/>
            <person name="Swayne D.E."/>
        </authorList>
    </citation>
    <scope>NUCLEOTIDE SEQUENCE [LARGE SCALE GENOMIC DNA]</scope>
    <source>
        <strain evidence="1">PRJEB14757</strain>
    </source>
</reference>
<organism evidence="1 2">
    <name type="scientific">Desulfamplus magnetovallimortis</name>
    <dbReference type="NCBI Taxonomy" id="1246637"/>
    <lineage>
        <taxon>Bacteria</taxon>
        <taxon>Pseudomonadati</taxon>
        <taxon>Thermodesulfobacteriota</taxon>
        <taxon>Desulfobacteria</taxon>
        <taxon>Desulfobacterales</taxon>
        <taxon>Desulfobacteraceae</taxon>
        <taxon>Desulfamplus</taxon>
    </lineage>
</organism>